<dbReference type="InterPro" id="IPR012951">
    <property type="entry name" value="BBE"/>
</dbReference>
<dbReference type="InterPro" id="IPR016169">
    <property type="entry name" value="FAD-bd_PCMH_sub2"/>
</dbReference>
<reference evidence="8" key="1">
    <citation type="journal article" date="2019" name="Int. J. Syst. Evol. Microbiol.">
        <title>The Global Catalogue of Microorganisms (GCM) 10K type strain sequencing project: providing services to taxonomists for standard genome sequencing and annotation.</title>
        <authorList>
            <consortium name="The Broad Institute Genomics Platform"/>
            <consortium name="The Broad Institute Genome Sequencing Center for Infectious Disease"/>
            <person name="Wu L."/>
            <person name="Ma J."/>
        </authorList>
    </citation>
    <scope>NUCLEOTIDE SEQUENCE [LARGE SCALE GENOMIC DNA]</scope>
    <source>
        <strain evidence="8">CCM 7640</strain>
    </source>
</reference>
<evidence type="ECO:0000313" key="8">
    <source>
        <dbReference type="Proteomes" id="UP000629365"/>
    </source>
</evidence>
<dbReference type="InterPro" id="IPR016166">
    <property type="entry name" value="FAD-bd_PCMH"/>
</dbReference>
<sequence>MPVADVGAREYDLRMTESPLAVRPATPEDVAALVRRAHQESLLVTVVSGGHGPWSHDEADGMRIELTSLADIRIDGSIVHIGGGATWGAIAAALSEAGLAISSGDTSTVGVGGLTLGGGIGWMVRAWGLAVDQLVGAQVVTATGEIVEASANENADLFWALRGGGGNFGIVTRFDFEAHRFTGIVHGEYVIGGDAAAVLRTCRDIMRTAPRELTVTYMDVPAMDPSAPAGARLAAVWAGDEVDSLEAALAPVAASEGVEATVTPPAYRDILLEMPAPEAGEDAPAPPGFIGGNGLFAALDDELIDRLVAFRAAYPASVVFLRSLGGAFGDVPQEETPFPARSAAWFVMAGGFDIPGMIDDDTRAAILADWHRIESGRLAEYGNFADTERPAAVPGMFTTEAYERLRTAKAKWDPQNLFQRNHNIIV</sequence>
<keyword evidence="4" id="KW-0274">FAD</keyword>
<keyword evidence="3" id="KW-0285">Flavoprotein</keyword>
<gene>
    <name evidence="7" type="ORF">GCM10007269_26040</name>
</gene>
<dbReference type="PANTHER" id="PTHR42973:SF39">
    <property type="entry name" value="FAD-BINDING PCMH-TYPE DOMAIN-CONTAINING PROTEIN"/>
    <property type="match status" value="1"/>
</dbReference>
<organism evidence="7 8">
    <name type="scientific">Microbacterium murale</name>
    <dbReference type="NCBI Taxonomy" id="1081040"/>
    <lineage>
        <taxon>Bacteria</taxon>
        <taxon>Bacillati</taxon>
        <taxon>Actinomycetota</taxon>
        <taxon>Actinomycetes</taxon>
        <taxon>Micrococcales</taxon>
        <taxon>Microbacteriaceae</taxon>
        <taxon>Microbacterium</taxon>
    </lineage>
</organism>
<accession>A0ABQ1RVX0</accession>
<feature type="domain" description="FAD-binding PCMH-type" evidence="6">
    <location>
        <begin position="14"/>
        <end position="181"/>
    </location>
</feature>
<dbReference type="Proteomes" id="UP000629365">
    <property type="component" value="Unassembled WGS sequence"/>
</dbReference>
<keyword evidence="8" id="KW-1185">Reference proteome</keyword>
<dbReference type="SUPFAM" id="SSF56176">
    <property type="entry name" value="FAD-binding/transporter-associated domain-like"/>
    <property type="match status" value="1"/>
</dbReference>
<dbReference type="InterPro" id="IPR006094">
    <property type="entry name" value="Oxid_FAD_bind_N"/>
</dbReference>
<evidence type="ECO:0000256" key="4">
    <source>
        <dbReference type="ARBA" id="ARBA00022827"/>
    </source>
</evidence>
<keyword evidence="5" id="KW-0560">Oxidoreductase</keyword>
<dbReference type="Gene3D" id="3.30.43.10">
    <property type="entry name" value="Uridine Diphospho-n-acetylenolpyruvylglucosamine Reductase, domain 2"/>
    <property type="match status" value="1"/>
</dbReference>
<comment type="cofactor">
    <cofactor evidence="1">
        <name>FAD</name>
        <dbReference type="ChEBI" id="CHEBI:57692"/>
    </cofactor>
</comment>
<dbReference type="InterPro" id="IPR050416">
    <property type="entry name" value="FAD-linked_Oxidoreductase"/>
</dbReference>
<dbReference type="Pfam" id="PF01565">
    <property type="entry name" value="FAD_binding_4"/>
    <property type="match status" value="1"/>
</dbReference>
<evidence type="ECO:0000256" key="3">
    <source>
        <dbReference type="ARBA" id="ARBA00022630"/>
    </source>
</evidence>
<dbReference type="PROSITE" id="PS51387">
    <property type="entry name" value="FAD_PCMH"/>
    <property type="match status" value="1"/>
</dbReference>
<dbReference type="InterPro" id="IPR036318">
    <property type="entry name" value="FAD-bd_PCMH-like_sf"/>
</dbReference>
<dbReference type="PANTHER" id="PTHR42973">
    <property type="entry name" value="BINDING OXIDOREDUCTASE, PUTATIVE (AFU_ORTHOLOGUE AFUA_1G17690)-RELATED"/>
    <property type="match status" value="1"/>
</dbReference>
<dbReference type="Pfam" id="PF08031">
    <property type="entry name" value="BBE"/>
    <property type="match status" value="1"/>
</dbReference>
<dbReference type="InterPro" id="IPR016167">
    <property type="entry name" value="FAD-bd_PCMH_sub1"/>
</dbReference>
<dbReference type="EMBL" id="BMCM01000004">
    <property type="protein sequence ID" value="GGD82046.1"/>
    <property type="molecule type" value="Genomic_DNA"/>
</dbReference>
<evidence type="ECO:0000259" key="6">
    <source>
        <dbReference type="PROSITE" id="PS51387"/>
    </source>
</evidence>
<dbReference type="Gene3D" id="3.30.465.10">
    <property type="match status" value="1"/>
</dbReference>
<dbReference type="Gene3D" id="3.40.462.20">
    <property type="match status" value="1"/>
</dbReference>
<comment type="caution">
    <text evidence="7">The sequence shown here is derived from an EMBL/GenBank/DDBJ whole genome shotgun (WGS) entry which is preliminary data.</text>
</comment>
<evidence type="ECO:0000256" key="1">
    <source>
        <dbReference type="ARBA" id="ARBA00001974"/>
    </source>
</evidence>
<name>A0ABQ1RVX0_9MICO</name>
<evidence type="ECO:0000256" key="5">
    <source>
        <dbReference type="ARBA" id="ARBA00023002"/>
    </source>
</evidence>
<evidence type="ECO:0000313" key="7">
    <source>
        <dbReference type="EMBL" id="GGD82046.1"/>
    </source>
</evidence>
<comment type="similarity">
    <text evidence="2">Belongs to the oxygen-dependent FAD-linked oxidoreductase family.</text>
</comment>
<proteinExistence type="inferred from homology"/>
<protein>
    <submittedName>
        <fullName evidence="7">FAD-linked oxidase</fullName>
    </submittedName>
</protein>
<evidence type="ECO:0000256" key="2">
    <source>
        <dbReference type="ARBA" id="ARBA00005466"/>
    </source>
</evidence>